<organism evidence="2 3">
    <name type="scientific">Ganoderma sinense ZZ0214-1</name>
    <dbReference type="NCBI Taxonomy" id="1077348"/>
    <lineage>
        <taxon>Eukaryota</taxon>
        <taxon>Fungi</taxon>
        <taxon>Dikarya</taxon>
        <taxon>Basidiomycota</taxon>
        <taxon>Agaricomycotina</taxon>
        <taxon>Agaricomycetes</taxon>
        <taxon>Polyporales</taxon>
        <taxon>Polyporaceae</taxon>
        <taxon>Ganoderma</taxon>
    </lineage>
</organism>
<evidence type="ECO:0000313" key="2">
    <source>
        <dbReference type="EMBL" id="PIL26581.1"/>
    </source>
</evidence>
<protein>
    <submittedName>
        <fullName evidence="2">Uncharacterized protein</fullName>
    </submittedName>
</protein>
<dbReference type="AlphaFoldDB" id="A0A2G8RYI8"/>
<keyword evidence="3" id="KW-1185">Reference proteome</keyword>
<evidence type="ECO:0000313" key="3">
    <source>
        <dbReference type="Proteomes" id="UP000230002"/>
    </source>
</evidence>
<accession>A0A2G8RYI8</accession>
<gene>
    <name evidence="2" type="ORF">GSI_12339</name>
</gene>
<comment type="caution">
    <text evidence="2">The sequence shown here is derived from an EMBL/GenBank/DDBJ whole genome shotgun (WGS) entry which is preliminary data.</text>
</comment>
<evidence type="ECO:0000256" key="1">
    <source>
        <dbReference type="SAM" id="MobiDB-lite"/>
    </source>
</evidence>
<dbReference type="EMBL" id="AYKW01000045">
    <property type="protein sequence ID" value="PIL26581.1"/>
    <property type="molecule type" value="Genomic_DNA"/>
</dbReference>
<dbReference type="Proteomes" id="UP000230002">
    <property type="component" value="Unassembled WGS sequence"/>
</dbReference>
<reference evidence="2 3" key="1">
    <citation type="journal article" date="2015" name="Sci. Rep.">
        <title>Chromosome-level genome map provides insights into diverse defense mechanisms in the medicinal fungus Ganoderma sinense.</title>
        <authorList>
            <person name="Zhu Y."/>
            <person name="Xu J."/>
            <person name="Sun C."/>
            <person name="Zhou S."/>
            <person name="Xu H."/>
            <person name="Nelson D.R."/>
            <person name="Qian J."/>
            <person name="Song J."/>
            <person name="Luo H."/>
            <person name="Xiang L."/>
            <person name="Li Y."/>
            <person name="Xu Z."/>
            <person name="Ji A."/>
            <person name="Wang L."/>
            <person name="Lu S."/>
            <person name="Hayward A."/>
            <person name="Sun W."/>
            <person name="Li X."/>
            <person name="Schwartz D.C."/>
            <person name="Wang Y."/>
            <person name="Chen S."/>
        </authorList>
    </citation>
    <scope>NUCLEOTIDE SEQUENCE [LARGE SCALE GENOMIC DNA]</scope>
    <source>
        <strain evidence="2 3">ZZ0214-1</strain>
    </source>
</reference>
<sequence>MGGVELPAPALLRADAALAEALHRSGAMDAFRVPRNFVPSRYRGLGRGLTHYTPRRRVYEGPEVCLEVGLWEAAEALALEQSAGSDPGAPSHVGGAAVTVTSL</sequence>
<name>A0A2G8RYI8_9APHY</name>
<feature type="region of interest" description="Disordered" evidence="1">
    <location>
        <begin position="82"/>
        <end position="103"/>
    </location>
</feature>
<proteinExistence type="predicted"/>